<dbReference type="InParanoid" id="A0A067MS48"/>
<feature type="transmembrane region" description="Helical" evidence="5">
    <location>
        <begin position="103"/>
        <end position="121"/>
    </location>
</feature>
<feature type="transmembrane region" description="Helical" evidence="5">
    <location>
        <begin position="269"/>
        <end position="289"/>
    </location>
</feature>
<dbReference type="PANTHER" id="PTHR23112:SF37">
    <property type="entry name" value="G PROTEIN-COUPLED RECEPTOR GPR1"/>
    <property type="match status" value="1"/>
</dbReference>
<evidence type="ECO:0000256" key="2">
    <source>
        <dbReference type="ARBA" id="ARBA00022692"/>
    </source>
</evidence>
<dbReference type="SUPFAM" id="SSF81321">
    <property type="entry name" value="Family A G protein-coupled receptor-like"/>
    <property type="match status" value="1"/>
</dbReference>
<dbReference type="Proteomes" id="UP000027195">
    <property type="component" value="Unassembled WGS sequence"/>
</dbReference>
<proteinExistence type="predicted"/>
<organism evidence="6 7">
    <name type="scientific">Botryobasidium botryosum (strain FD-172 SS1)</name>
    <dbReference type="NCBI Taxonomy" id="930990"/>
    <lineage>
        <taxon>Eukaryota</taxon>
        <taxon>Fungi</taxon>
        <taxon>Dikarya</taxon>
        <taxon>Basidiomycota</taxon>
        <taxon>Agaricomycotina</taxon>
        <taxon>Agaricomycetes</taxon>
        <taxon>Cantharellales</taxon>
        <taxon>Botryobasidiaceae</taxon>
        <taxon>Botryobasidium</taxon>
    </lineage>
</organism>
<keyword evidence="4 5" id="KW-0472">Membrane</keyword>
<evidence type="ECO:0000256" key="3">
    <source>
        <dbReference type="ARBA" id="ARBA00022989"/>
    </source>
</evidence>
<comment type="subcellular location">
    <subcellularLocation>
        <location evidence="1">Membrane</location>
        <topology evidence="1">Multi-pass membrane protein</topology>
    </subcellularLocation>
</comment>
<evidence type="ECO:0000313" key="6">
    <source>
        <dbReference type="EMBL" id="KDQ14687.1"/>
    </source>
</evidence>
<dbReference type="AlphaFoldDB" id="A0A067MS48"/>
<feature type="transmembrane region" description="Helical" evidence="5">
    <location>
        <begin position="187"/>
        <end position="205"/>
    </location>
</feature>
<feature type="transmembrane region" description="Helical" evidence="5">
    <location>
        <begin position="14"/>
        <end position="35"/>
    </location>
</feature>
<feature type="transmembrane region" description="Helical" evidence="5">
    <location>
        <begin position="56"/>
        <end position="74"/>
    </location>
</feature>
<feature type="transmembrane region" description="Helical" evidence="5">
    <location>
        <begin position="301"/>
        <end position="324"/>
    </location>
</feature>
<dbReference type="OrthoDB" id="100006at2759"/>
<keyword evidence="2 5" id="KW-0812">Transmembrane</keyword>
<feature type="transmembrane region" description="Helical" evidence="5">
    <location>
        <begin position="133"/>
        <end position="153"/>
    </location>
</feature>
<gene>
    <name evidence="6" type="ORF">BOTBODRAFT_338488</name>
</gene>
<dbReference type="EMBL" id="KL198036">
    <property type="protein sequence ID" value="KDQ14687.1"/>
    <property type="molecule type" value="Genomic_DNA"/>
</dbReference>
<dbReference type="GO" id="GO:0007189">
    <property type="term" value="P:adenylate cyclase-activating G protein-coupled receptor signaling pathway"/>
    <property type="evidence" value="ECO:0007669"/>
    <property type="project" value="TreeGrafter"/>
</dbReference>
<evidence type="ECO:0000313" key="7">
    <source>
        <dbReference type="Proteomes" id="UP000027195"/>
    </source>
</evidence>
<dbReference type="PANTHER" id="PTHR23112">
    <property type="entry name" value="G PROTEIN-COUPLED RECEPTOR 157-RELATED"/>
    <property type="match status" value="1"/>
</dbReference>
<dbReference type="GO" id="GO:0004930">
    <property type="term" value="F:G protein-coupled receptor activity"/>
    <property type="evidence" value="ECO:0007669"/>
    <property type="project" value="TreeGrafter"/>
</dbReference>
<keyword evidence="3 5" id="KW-1133">Transmembrane helix</keyword>
<evidence type="ECO:0008006" key="8">
    <source>
        <dbReference type="Google" id="ProtNLM"/>
    </source>
</evidence>
<dbReference type="HOGENOM" id="CLU_027149_0_0_1"/>
<sequence length="388" mass="42813">MTDTCHTPLGVHQVIGLSFTVEAGCLSFTAVVIAAGLVTRNAIAERKQPFRTHADIYIGSLLLADSFQAVGAILDARWVSSQAIWCGTYCNAQGAVQELGETGVAMSTLAITIYTFCCLFLRWSPSRSRVLPIFWVCIIWTYSFLFFIIGYATRPKPKNGELPFIDATPYWCWIRDSYALRIPGEYLWIWITVITSAILYTLVYLKLNGFIFKSDGSWHIITISRRKPSHHGTPPADQNAPTPNIRLESHVRNLSELGERAASESKKMILYPCAYAITVLPQTIARWAVKVNLEIPVQDRPFAVVGAAVSIFGLSGFINVILFLSTRPSLFRLDDGRRRRSQSAVGSCSRCAPLRTVGGAVNPSAELTARPTRIVLRESSSSSASSGK</sequence>
<name>A0A067MS48_BOTB1</name>
<reference evidence="7" key="1">
    <citation type="journal article" date="2014" name="Proc. Natl. Acad. Sci. U.S.A.">
        <title>Extensive sampling of basidiomycete genomes demonstrates inadequacy of the white-rot/brown-rot paradigm for wood decay fungi.</title>
        <authorList>
            <person name="Riley R."/>
            <person name="Salamov A.A."/>
            <person name="Brown D.W."/>
            <person name="Nagy L.G."/>
            <person name="Floudas D."/>
            <person name="Held B.W."/>
            <person name="Levasseur A."/>
            <person name="Lombard V."/>
            <person name="Morin E."/>
            <person name="Otillar R."/>
            <person name="Lindquist E.A."/>
            <person name="Sun H."/>
            <person name="LaButti K.M."/>
            <person name="Schmutz J."/>
            <person name="Jabbour D."/>
            <person name="Luo H."/>
            <person name="Baker S.E."/>
            <person name="Pisabarro A.G."/>
            <person name="Walton J.D."/>
            <person name="Blanchette R.A."/>
            <person name="Henrissat B."/>
            <person name="Martin F."/>
            <person name="Cullen D."/>
            <person name="Hibbett D.S."/>
            <person name="Grigoriev I.V."/>
        </authorList>
    </citation>
    <scope>NUCLEOTIDE SEQUENCE [LARGE SCALE GENOMIC DNA]</scope>
    <source>
        <strain evidence="7">FD-172 SS1</strain>
    </source>
</reference>
<dbReference type="GO" id="GO:0005886">
    <property type="term" value="C:plasma membrane"/>
    <property type="evidence" value="ECO:0007669"/>
    <property type="project" value="TreeGrafter"/>
</dbReference>
<evidence type="ECO:0000256" key="4">
    <source>
        <dbReference type="ARBA" id="ARBA00023136"/>
    </source>
</evidence>
<accession>A0A067MS48</accession>
<evidence type="ECO:0000256" key="5">
    <source>
        <dbReference type="SAM" id="Phobius"/>
    </source>
</evidence>
<protein>
    <recommendedName>
        <fullName evidence="8">Glucose receptor Git3 N-terminal domain-containing protein</fullName>
    </recommendedName>
</protein>
<dbReference type="STRING" id="930990.A0A067MS48"/>
<dbReference type="Gene3D" id="1.20.1070.10">
    <property type="entry name" value="Rhodopsin 7-helix transmembrane proteins"/>
    <property type="match status" value="1"/>
</dbReference>
<keyword evidence="7" id="KW-1185">Reference proteome</keyword>
<evidence type="ECO:0000256" key="1">
    <source>
        <dbReference type="ARBA" id="ARBA00004141"/>
    </source>
</evidence>